<accession>X1H506</accession>
<dbReference type="PANTHER" id="PTHR43312:SF1">
    <property type="entry name" value="NADP-DEPENDENT OXIDOREDUCTASE DOMAIN-CONTAINING PROTEIN"/>
    <property type="match status" value="1"/>
</dbReference>
<dbReference type="InterPro" id="IPR053135">
    <property type="entry name" value="AKR2_Oxidoreductase"/>
</dbReference>
<dbReference type="GO" id="GO:0016491">
    <property type="term" value="F:oxidoreductase activity"/>
    <property type="evidence" value="ECO:0007669"/>
    <property type="project" value="InterPro"/>
</dbReference>
<evidence type="ECO:0000259" key="1">
    <source>
        <dbReference type="Pfam" id="PF00248"/>
    </source>
</evidence>
<dbReference type="AlphaFoldDB" id="X1H506"/>
<sequence>MGLDYGIANKTGKPIPNEAIEIMEYAVKNGISYFDTAYSYGNSETIIGKFLNLHEKYKDKINIITKMPPLKNKKLDKKNINNYFFESLHRLGQGSIYCYMIHDFKDIENNCDEIEKNFLKLKKNGYIKKIGVSVYNQFQLEFLFKYFDFDLI</sequence>
<reference evidence="2" key="1">
    <citation type="journal article" date="2014" name="Front. Microbiol.">
        <title>High frequency of phylogenetically diverse reductive dehalogenase-homologous genes in deep subseafloor sedimentary metagenomes.</title>
        <authorList>
            <person name="Kawai M."/>
            <person name="Futagami T."/>
            <person name="Toyoda A."/>
            <person name="Takaki Y."/>
            <person name="Nishi S."/>
            <person name="Hori S."/>
            <person name="Arai W."/>
            <person name="Tsubouchi T."/>
            <person name="Morono Y."/>
            <person name="Uchiyama I."/>
            <person name="Ito T."/>
            <person name="Fujiyama A."/>
            <person name="Inagaki F."/>
            <person name="Takami H."/>
        </authorList>
    </citation>
    <scope>NUCLEOTIDE SEQUENCE</scope>
    <source>
        <strain evidence="2">Expedition CK06-06</strain>
    </source>
</reference>
<dbReference type="PANTHER" id="PTHR43312">
    <property type="entry name" value="D-THREO-ALDOSE 1-DEHYDROGENASE"/>
    <property type="match status" value="1"/>
</dbReference>
<proteinExistence type="predicted"/>
<dbReference type="EMBL" id="BARU01026584">
    <property type="protein sequence ID" value="GAH64452.1"/>
    <property type="molecule type" value="Genomic_DNA"/>
</dbReference>
<protein>
    <recommendedName>
        <fullName evidence="1">NADP-dependent oxidoreductase domain-containing protein</fullName>
    </recommendedName>
</protein>
<name>X1H506_9ZZZZ</name>
<feature type="domain" description="NADP-dependent oxidoreductase" evidence="1">
    <location>
        <begin position="9"/>
        <end position="138"/>
    </location>
</feature>
<dbReference type="InterPro" id="IPR020471">
    <property type="entry name" value="AKR"/>
</dbReference>
<evidence type="ECO:0000313" key="2">
    <source>
        <dbReference type="EMBL" id="GAH64452.1"/>
    </source>
</evidence>
<gene>
    <name evidence="2" type="ORF">S03H2_42685</name>
</gene>
<dbReference type="InterPro" id="IPR036812">
    <property type="entry name" value="NAD(P)_OxRdtase_dom_sf"/>
</dbReference>
<dbReference type="InterPro" id="IPR023210">
    <property type="entry name" value="NADP_OxRdtase_dom"/>
</dbReference>
<dbReference type="Gene3D" id="3.20.20.100">
    <property type="entry name" value="NADP-dependent oxidoreductase domain"/>
    <property type="match status" value="1"/>
</dbReference>
<feature type="non-terminal residue" evidence="2">
    <location>
        <position position="152"/>
    </location>
</feature>
<dbReference type="PRINTS" id="PR00069">
    <property type="entry name" value="ALDKETRDTASE"/>
</dbReference>
<dbReference type="SUPFAM" id="SSF51430">
    <property type="entry name" value="NAD(P)-linked oxidoreductase"/>
    <property type="match status" value="1"/>
</dbReference>
<comment type="caution">
    <text evidence="2">The sequence shown here is derived from an EMBL/GenBank/DDBJ whole genome shotgun (WGS) entry which is preliminary data.</text>
</comment>
<dbReference type="Pfam" id="PF00248">
    <property type="entry name" value="Aldo_ket_red"/>
    <property type="match status" value="1"/>
</dbReference>
<organism evidence="2">
    <name type="scientific">marine sediment metagenome</name>
    <dbReference type="NCBI Taxonomy" id="412755"/>
    <lineage>
        <taxon>unclassified sequences</taxon>
        <taxon>metagenomes</taxon>
        <taxon>ecological metagenomes</taxon>
    </lineage>
</organism>